<evidence type="ECO:0000256" key="4">
    <source>
        <dbReference type="ARBA" id="ARBA00023172"/>
    </source>
</evidence>
<comment type="similarity">
    <text evidence="1">Belongs to the 'phage' integrase family.</text>
</comment>
<evidence type="ECO:0000256" key="2">
    <source>
        <dbReference type="ARBA" id="ARBA00022908"/>
    </source>
</evidence>
<dbReference type="InterPro" id="IPR010998">
    <property type="entry name" value="Integrase_recombinase_N"/>
</dbReference>
<dbReference type="Pfam" id="PF13356">
    <property type="entry name" value="Arm-DNA-bind_3"/>
    <property type="match status" value="1"/>
</dbReference>
<evidence type="ECO:0000256" key="3">
    <source>
        <dbReference type="ARBA" id="ARBA00023125"/>
    </source>
</evidence>
<sequence>MTKSKPTTRTDVVSSGAQIDAPQVDLHTERPPLDGEFGQVQINEAQDGLPARPNWTISAESGKTMSDDTKPRFSAWNKQAGNGSRLYLKPATKGRARAWRMDYRFKGRRKTLSLGTVANVDEGAAIEKAGELLALLAQGTDPSAYRKATKRAGARQECFESVARRWLDVSADRRSEGTQDKILTRLAKDIFPKLGRKAINEVDAPMLLHALRNVEDRGARETAHRIYGDLVAIFDFTIGEGLVDINPAIRLKKALKTPVSSNLAAITEPALLSPLLTAIDGYHGTLVVRSALQLLPMLAVRPGQLRRAEWRHIDLEGACWQMPPELRKASQDIKRRRNKQGPWIPLPRQAVELLRKLHALTGHGRYLFPGQRSRDRPMSENTINKALRILGYSKDEMTGHGFRASLQTICENELFVDKNLIEVQLQHTVPGPLADIYLRADYREFRRTTMQTWADYLDALRQGHGKEFTERIRRAFGSQRIEIDKQQALDEFGPVTKQAPAAETVAPSLPLPAAGAQQSFSWKPQGWAMAQYRMKA</sequence>
<dbReference type="PANTHER" id="PTHR30629">
    <property type="entry name" value="PROPHAGE INTEGRASE"/>
    <property type="match status" value="1"/>
</dbReference>
<dbReference type="InterPro" id="IPR038488">
    <property type="entry name" value="Integrase_DNA-bd_sf"/>
</dbReference>
<evidence type="ECO:0000259" key="7">
    <source>
        <dbReference type="PROSITE" id="PS51898"/>
    </source>
</evidence>
<dbReference type="SUPFAM" id="SSF56349">
    <property type="entry name" value="DNA breaking-rejoining enzymes"/>
    <property type="match status" value="1"/>
</dbReference>
<dbReference type="Proteomes" id="UP001174908">
    <property type="component" value="Unassembled WGS sequence"/>
</dbReference>
<dbReference type="InterPro" id="IPR013762">
    <property type="entry name" value="Integrase-like_cat_sf"/>
</dbReference>
<comment type="caution">
    <text evidence="9">The sequence shown here is derived from an EMBL/GenBank/DDBJ whole genome shotgun (WGS) entry which is preliminary data.</text>
</comment>
<evidence type="ECO:0000313" key="10">
    <source>
        <dbReference type="Proteomes" id="UP001174908"/>
    </source>
</evidence>
<evidence type="ECO:0000259" key="8">
    <source>
        <dbReference type="PROSITE" id="PS51900"/>
    </source>
</evidence>
<keyword evidence="10" id="KW-1185">Reference proteome</keyword>
<dbReference type="EMBL" id="JASZYV010000002">
    <property type="protein sequence ID" value="MDM0045011.1"/>
    <property type="molecule type" value="Genomic_DNA"/>
</dbReference>
<protein>
    <submittedName>
        <fullName evidence="9">Tyrosine-type recombinase/integrase</fullName>
    </submittedName>
</protein>
<keyword evidence="3 5" id="KW-0238">DNA-binding</keyword>
<dbReference type="Gene3D" id="3.30.160.390">
    <property type="entry name" value="Integrase, DNA-binding domain"/>
    <property type="match status" value="1"/>
</dbReference>
<dbReference type="InterPro" id="IPR011010">
    <property type="entry name" value="DNA_brk_join_enz"/>
</dbReference>
<keyword evidence="2" id="KW-0229">DNA integration</keyword>
<name>A0ABT7NAP0_9BURK</name>
<dbReference type="Pfam" id="PF00589">
    <property type="entry name" value="Phage_integrase"/>
    <property type="match status" value="1"/>
</dbReference>
<dbReference type="PROSITE" id="PS51898">
    <property type="entry name" value="TYR_RECOMBINASE"/>
    <property type="match status" value="1"/>
</dbReference>
<dbReference type="InterPro" id="IPR044068">
    <property type="entry name" value="CB"/>
</dbReference>
<accession>A0ABT7NAP0</accession>
<dbReference type="Pfam" id="PF22022">
    <property type="entry name" value="Phage_int_M"/>
    <property type="match status" value="1"/>
</dbReference>
<dbReference type="CDD" id="cd00801">
    <property type="entry name" value="INT_P4_C"/>
    <property type="match status" value="1"/>
</dbReference>
<evidence type="ECO:0000256" key="1">
    <source>
        <dbReference type="ARBA" id="ARBA00008857"/>
    </source>
</evidence>
<reference evidence="9" key="1">
    <citation type="submission" date="2023-06" db="EMBL/GenBank/DDBJ databases">
        <authorList>
            <person name="Jiang Y."/>
            <person name="Liu Q."/>
        </authorList>
    </citation>
    <scope>NUCLEOTIDE SEQUENCE</scope>
    <source>
        <strain evidence="9">CGMCC 1.12089</strain>
    </source>
</reference>
<evidence type="ECO:0000256" key="5">
    <source>
        <dbReference type="PROSITE-ProRule" id="PRU01248"/>
    </source>
</evidence>
<feature type="region of interest" description="Disordered" evidence="6">
    <location>
        <begin position="1"/>
        <end position="34"/>
    </location>
</feature>
<evidence type="ECO:0000256" key="6">
    <source>
        <dbReference type="SAM" id="MobiDB-lite"/>
    </source>
</evidence>
<dbReference type="InterPro" id="IPR002104">
    <property type="entry name" value="Integrase_catalytic"/>
</dbReference>
<dbReference type="Gene3D" id="1.10.150.130">
    <property type="match status" value="1"/>
</dbReference>
<dbReference type="PANTHER" id="PTHR30629:SF2">
    <property type="entry name" value="PROPHAGE INTEGRASE INTS-RELATED"/>
    <property type="match status" value="1"/>
</dbReference>
<keyword evidence="4" id="KW-0233">DNA recombination</keyword>
<dbReference type="InterPro" id="IPR025166">
    <property type="entry name" value="Integrase_DNA_bind_dom"/>
</dbReference>
<evidence type="ECO:0000313" key="9">
    <source>
        <dbReference type="EMBL" id="MDM0045011.1"/>
    </source>
</evidence>
<dbReference type="PROSITE" id="PS51900">
    <property type="entry name" value="CB"/>
    <property type="match status" value="1"/>
</dbReference>
<dbReference type="RefSeq" id="WP_286660117.1">
    <property type="nucleotide sequence ID" value="NZ_JASZYV010000002.1"/>
</dbReference>
<feature type="domain" description="Core-binding (CB)" evidence="8">
    <location>
        <begin position="157"/>
        <end position="238"/>
    </location>
</feature>
<dbReference type="InterPro" id="IPR050808">
    <property type="entry name" value="Phage_Integrase"/>
</dbReference>
<gene>
    <name evidence="9" type="ORF">QTH91_11005</name>
</gene>
<dbReference type="InterPro" id="IPR053876">
    <property type="entry name" value="Phage_int_M"/>
</dbReference>
<dbReference type="Gene3D" id="1.10.443.10">
    <property type="entry name" value="Intergrase catalytic core"/>
    <property type="match status" value="1"/>
</dbReference>
<proteinExistence type="inferred from homology"/>
<feature type="domain" description="Tyr recombinase" evidence="7">
    <location>
        <begin position="261"/>
        <end position="450"/>
    </location>
</feature>
<organism evidence="9 10">
    <name type="scientific">Variovorax dokdonensis</name>
    <dbReference type="NCBI Taxonomy" id="344883"/>
    <lineage>
        <taxon>Bacteria</taxon>
        <taxon>Pseudomonadati</taxon>
        <taxon>Pseudomonadota</taxon>
        <taxon>Betaproteobacteria</taxon>
        <taxon>Burkholderiales</taxon>
        <taxon>Comamonadaceae</taxon>
        <taxon>Variovorax</taxon>
    </lineage>
</organism>
<feature type="compositionally biased region" description="Polar residues" evidence="6">
    <location>
        <begin position="1"/>
        <end position="17"/>
    </location>
</feature>